<dbReference type="Pfam" id="PF05553">
    <property type="entry name" value="DUF761"/>
    <property type="match status" value="1"/>
</dbReference>
<proteinExistence type="predicted"/>
<name>A0AAX6HP24_IRIPA</name>
<dbReference type="Proteomes" id="UP001140949">
    <property type="component" value="Unassembled WGS sequence"/>
</dbReference>
<reference evidence="1" key="1">
    <citation type="journal article" date="2023" name="GigaByte">
        <title>Genome assembly of the bearded iris, Iris pallida Lam.</title>
        <authorList>
            <person name="Bruccoleri R.E."/>
            <person name="Oakeley E.J."/>
            <person name="Faust A.M.E."/>
            <person name="Altorfer M."/>
            <person name="Dessus-Babus S."/>
            <person name="Burckhardt D."/>
            <person name="Oertli M."/>
            <person name="Naumann U."/>
            <person name="Petersen F."/>
            <person name="Wong J."/>
        </authorList>
    </citation>
    <scope>NUCLEOTIDE SEQUENCE</scope>
    <source>
        <strain evidence="1">GSM-AAB239-AS_SAM_17_03QT</strain>
    </source>
</reference>
<gene>
    <name evidence="1" type="ORF">M6B38_302985</name>
</gene>
<comment type="caution">
    <text evidence="1">The sequence shown here is derived from an EMBL/GenBank/DDBJ whole genome shotgun (WGS) entry which is preliminary data.</text>
</comment>
<protein>
    <submittedName>
        <fullName evidence="1">Uncharacterized protein</fullName>
    </submittedName>
</protein>
<evidence type="ECO:0000313" key="2">
    <source>
        <dbReference type="Proteomes" id="UP001140949"/>
    </source>
</evidence>
<keyword evidence="2" id="KW-1185">Reference proteome</keyword>
<accession>A0AAX6HP24</accession>
<dbReference type="InterPro" id="IPR008480">
    <property type="entry name" value="DUF761_pln"/>
</dbReference>
<dbReference type="PANTHER" id="PTHR33265">
    <property type="entry name" value="AVR9/CF-9 RAPIDLY ELICITED PROTEIN-RELATED"/>
    <property type="match status" value="1"/>
</dbReference>
<dbReference type="AlphaFoldDB" id="A0AAX6HP24"/>
<reference evidence="1" key="2">
    <citation type="submission" date="2023-04" db="EMBL/GenBank/DDBJ databases">
        <authorList>
            <person name="Bruccoleri R.E."/>
            <person name="Oakeley E.J."/>
            <person name="Faust A.-M."/>
            <person name="Dessus-Babus S."/>
            <person name="Altorfer M."/>
            <person name="Burckhardt D."/>
            <person name="Oertli M."/>
            <person name="Naumann U."/>
            <person name="Petersen F."/>
            <person name="Wong J."/>
        </authorList>
    </citation>
    <scope>NUCLEOTIDE SEQUENCE</scope>
    <source>
        <strain evidence="1">GSM-AAB239-AS_SAM_17_03QT</strain>
        <tissue evidence="1">Leaf</tissue>
    </source>
</reference>
<organism evidence="1 2">
    <name type="scientific">Iris pallida</name>
    <name type="common">Sweet iris</name>
    <dbReference type="NCBI Taxonomy" id="29817"/>
    <lineage>
        <taxon>Eukaryota</taxon>
        <taxon>Viridiplantae</taxon>
        <taxon>Streptophyta</taxon>
        <taxon>Embryophyta</taxon>
        <taxon>Tracheophyta</taxon>
        <taxon>Spermatophyta</taxon>
        <taxon>Magnoliopsida</taxon>
        <taxon>Liliopsida</taxon>
        <taxon>Asparagales</taxon>
        <taxon>Iridaceae</taxon>
        <taxon>Iridoideae</taxon>
        <taxon>Irideae</taxon>
        <taxon>Iris</taxon>
    </lineage>
</organism>
<dbReference type="EMBL" id="JANAVB010007798">
    <property type="protein sequence ID" value="KAJ6842317.1"/>
    <property type="molecule type" value="Genomic_DNA"/>
</dbReference>
<dbReference type="PANTHER" id="PTHR33265:SF6">
    <property type="entry name" value="OS01G0930500 PROTEIN"/>
    <property type="match status" value="1"/>
</dbReference>
<sequence>MELHSSPTASKKLWKILRVAFFMMRKGFMSKRKLIMDMNLMMQKGKVLGKSLGKNLAFHPHTSGSSVPGFGLHEYEFSCTTSPNPIFFRVNSKRKHSYFPCMGASAVEELPDKSPGAVIVLPRIEYSPKGSAGPAALAASAGELMTPGEGCTPIPSPFSVRVSNYSLAEEGDGVGGEVDNRAEEFIRRFYQQLHAQGQIGLLQYQEEQYQEMLSRGI</sequence>
<evidence type="ECO:0000313" key="1">
    <source>
        <dbReference type="EMBL" id="KAJ6842317.1"/>
    </source>
</evidence>